<dbReference type="Pfam" id="PF02900">
    <property type="entry name" value="LigB"/>
    <property type="match status" value="1"/>
</dbReference>
<keyword evidence="8" id="KW-1185">Reference proteome</keyword>
<dbReference type="InterPro" id="IPR004183">
    <property type="entry name" value="Xdiol_dOase_suB"/>
</dbReference>
<sequence>MKMDNITKMPVLFVGHGSPMHVIQDNEWSRGFKSIADHLPRPKAILSISAHWYVDGTYLTASESNKTIHDFGGFPQEMYEIQYPAPGAPSLAKRVTEIIERAELSDEWGLDHGTWTVLHYVFPDASVPVIQLSIDRRMEPKAHYELAKDLRSLREDGVLIFGTGNITHNLRAAFGQMRSGDPSTPAYSAKFDAEIRTSLENRDFENLWTAIGTEHGRLSHPTLDHYLPLLYCAAAVDESDQPNSLIEGFDHGLSMRSVLWT</sequence>
<name>A0A5B8XSA7_9DELT</name>
<gene>
    <name evidence="7" type="primary">ygiD</name>
    <name evidence="7" type="ORF">FRD01_06640</name>
</gene>
<dbReference type="EMBL" id="CP042467">
    <property type="protein sequence ID" value="QED26923.1"/>
    <property type="molecule type" value="Genomic_DNA"/>
</dbReference>
<evidence type="ECO:0000313" key="7">
    <source>
        <dbReference type="EMBL" id="QED26923.1"/>
    </source>
</evidence>
<dbReference type="OrthoDB" id="9790889at2"/>
<organism evidence="7 8">
    <name type="scientific">Microvenator marinus</name>
    <dbReference type="NCBI Taxonomy" id="2600177"/>
    <lineage>
        <taxon>Bacteria</taxon>
        <taxon>Deltaproteobacteria</taxon>
        <taxon>Bradymonadales</taxon>
        <taxon>Microvenatoraceae</taxon>
        <taxon>Microvenator</taxon>
    </lineage>
</organism>
<keyword evidence="5 7" id="KW-0560">Oxidoreductase</keyword>
<dbReference type="SUPFAM" id="SSF53213">
    <property type="entry name" value="LigB-like"/>
    <property type="match status" value="1"/>
</dbReference>
<dbReference type="PANTHER" id="PTHR30096:SF0">
    <property type="entry name" value="4,5-DOPA DIOXYGENASE EXTRADIOL-LIKE PROTEIN"/>
    <property type="match status" value="1"/>
</dbReference>
<evidence type="ECO:0000256" key="5">
    <source>
        <dbReference type="ARBA" id="ARBA00023002"/>
    </source>
</evidence>
<dbReference type="AlphaFoldDB" id="A0A5B8XSA7"/>
<dbReference type="GO" id="GO:0008198">
    <property type="term" value="F:ferrous iron binding"/>
    <property type="evidence" value="ECO:0007669"/>
    <property type="project" value="InterPro"/>
</dbReference>
<dbReference type="CDD" id="cd07363">
    <property type="entry name" value="45_DOPA_Dioxygenase"/>
    <property type="match status" value="1"/>
</dbReference>
<dbReference type="NCBIfam" id="NF007914">
    <property type="entry name" value="PRK10628.1"/>
    <property type="match status" value="1"/>
</dbReference>
<dbReference type="PANTHER" id="PTHR30096">
    <property type="entry name" value="4,5-DOPA DIOXYGENASE EXTRADIOL-LIKE PROTEIN"/>
    <property type="match status" value="1"/>
</dbReference>
<comment type="cofactor">
    <cofactor evidence="1">
        <name>Zn(2+)</name>
        <dbReference type="ChEBI" id="CHEBI:29105"/>
    </cofactor>
</comment>
<evidence type="ECO:0000259" key="6">
    <source>
        <dbReference type="Pfam" id="PF02900"/>
    </source>
</evidence>
<dbReference type="Proteomes" id="UP000321595">
    <property type="component" value="Chromosome"/>
</dbReference>
<feature type="domain" description="Extradiol ring-cleavage dioxygenase class III enzyme subunit B" evidence="6">
    <location>
        <begin position="13"/>
        <end position="239"/>
    </location>
</feature>
<comment type="similarity">
    <text evidence="2">Belongs to the DODA-type extradiol aromatic ring-opening dioxygenase family.</text>
</comment>
<accession>A0A5B8XSA7</accession>
<keyword evidence="3" id="KW-0479">Metal-binding</keyword>
<keyword evidence="7" id="KW-0223">Dioxygenase</keyword>
<reference evidence="7 8" key="1">
    <citation type="submission" date="2019-08" db="EMBL/GenBank/DDBJ databases">
        <authorList>
            <person name="Liang Q."/>
        </authorList>
    </citation>
    <scope>NUCLEOTIDE SEQUENCE [LARGE SCALE GENOMIC DNA]</scope>
    <source>
        <strain evidence="7 8">V1718</strain>
    </source>
</reference>
<dbReference type="Gene3D" id="3.40.830.10">
    <property type="entry name" value="LigB-like"/>
    <property type="match status" value="1"/>
</dbReference>
<dbReference type="PIRSF" id="PIRSF006157">
    <property type="entry name" value="Doxgns_DODA"/>
    <property type="match status" value="1"/>
</dbReference>
<evidence type="ECO:0000256" key="2">
    <source>
        <dbReference type="ARBA" id="ARBA00007581"/>
    </source>
</evidence>
<proteinExistence type="inferred from homology"/>
<evidence type="ECO:0000256" key="1">
    <source>
        <dbReference type="ARBA" id="ARBA00001947"/>
    </source>
</evidence>
<dbReference type="InterPro" id="IPR014436">
    <property type="entry name" value="Extradiol_dOase_DODA"/>
</dbReference>
<evidence type="ECO:0000256" key="4">
    <source>
        <dbReference type="ARBA" id="ARBA00022833"/>
    </source>
</evidence>
<keyword evidence="4" id="KW-0862">Zinc</keyword>
<evidence type="ECO:0000313" key="8">
    <source>
        <dbReference type="Proteomes" id="UP000321595"/>
    </source>
</evidence>
<protein>
    <submittedName>
        <fullName evidence="7">4,5-DOPA dioxygenase extradiol</fullName>
        <ecNumber evidence="7">1.13.11.29</ecNumber>
    </submittedName>
</protein>
<dbReference type="GO" id="GO:0008270">
    <property type="term" value="F:zinc ion binding"/>
    <property type="evidence" value="ECO:0007669"/>
    <property type="project" value="InterPro"/>
</dbReference>
<dbReference type="EC" id="1.13.11.29" evidence="7"/>
<dbReference type="KEGG" id="bbae:FRD01_06640"/>
<dbReference type="GO" id="GO:0050297">
    <property type="term" value="F:stizolobate synthase activity"/>
    <property type="evidence" value="ECO:0007669"/>
    <property type="project" value="UniProtKB-EC"/>
</dbReference>
<evidence type="ECO:0000256" key="3">
    <source>
        <dbReference type="ARBA" id="ARBA00022723"/>
    </source>
</evidence>